<organism evidence="3 4">
    <name type="scientific">Tuber aestivum</name>
    <name type="common">summer truffle</name>
    <dbReference type="NCBI Taxonomy" id="59557"/>
    <lineage>
        <taxon>Eukaryota</taxon>
        <taxon>Fungi</taxon>
        <taxon>Dikarya</taxon>
        <taxon>Ascomycota</taxon>
        <taxon>Pezizomycotina</taxon>
        <taxon>Pezizomycetes</taxon>
        <taxon>Pezizales</taxon>
        <taxon>Tuberaceae</taxon>
        <taxon>Tuber</taxon>
    </lineage>
</organism>
<keyword evidence="4" id="KW-1185">Reference proteome</keyword>
<accession>A0A292PY28</accession>
<reference evidence="3" key="1">
    <citation type="submission" date="2015-10" db="EMBL/GenBank/DDBJ databases">
        <authorList>
            <person name="Regsiter A."/>
            <person name="william w."/>
        </authorList>
    </citation>
    <scope>NUCLEOTIDE SEQUENCE</scope>
    <source>
        <strain evidence="3">Montdore</strain>
    </source>
</reference>
<dbReference type="Proteomes" id="UP001412239">
    <property type="component" value="Unassembled WGS sequence"/>
</dbReference>
<proteinExistence type="predicted"/>
<feature type="region of interest" description="Disordered" evidence="1">
    <location>
        <begin position="114"/>
        <end position="174"/>
    </location>
</feature>
<sequence>MTKAWDREKARMHELYMVRNMKLSQMQEIMLKQHNFSASERAYKQKFKEWKWFKKTPVLDLLPRLPHPFALGMFQYEFFVGVSDEREREGERERVDKKLIRNSQRNQSVNPEAMINIGRPPATSRPYPHPGADLRRCSDSSSLNSMDHHHSQMSPPTSYADPSVSPEHGVYPASQHGLLSLGSVHSPPPIVRDTYQISLPPVSEIQLLPFKETVKESVRTAQIHLDSGDMEVAGDYLEHALKTLQWLTSKGCR</sequence>
<dbReference type="PANTHER" id="PTHR38788:SF3">
    <property type="entry name" value="CLR5 DOMAIN-CONTAINING PROTEIN"/>
    <property type="match status" value="1"/>
</dbReference>
<gene>
    <name evidence="3" type="ORF">GSTUAT00003434001</name>
</gene>
<dbReference type="InterPro" id="IPR025676">
    <property type="entry name" value="Clr5_dom"/>
</dbReference>
<name>A0A292PY28_9PEZI</name>
<protein>
    <recommendedName>
        <fullName evidence="2">Clr5 domain-containing protein</fullName>
    </recommendedName>
</protein>
<dbReference type="Pfam" id="PF14420">
    <property type="entry name" value="Clr5"/>
    <property type="match status" value="1"/>
</dbReference>
<feature type="domain" description="Clr5" evidence="2">
    <location>
        <begin position="1"/>
        <end position="54"/>
    </location>
</feature>
<evidence type="ECO:0000256" key="1">
    <source>
        <dbReference type="SAM" id="MobiDB-lite"/>
    </source>
</evidence>
<evidence type="ECO:0000313" key="4">
    <source>
        <dbReference type="Proteomes" id="UP001412239"/>
    </source>
</evidence>
<dbReference type="EMBL" id="LN890990">
    <property type="protein sequence ID" value="CUS12469.1"/>
    <property type="molecule type" value="Genomic_DNA"/>
</dbReference>
<evidence type="ECO:0000259" key="2">
    <source>
        <dbReference type="Pfam" id="PF14420"/>
    </source>
</evidence>
<evidence type="ECO:0000313" key="3">
    <source>
        <dbReference type="EMBL" id="CUS12469.1"/>
    </source>
</evidence>
<dbReference type="PANTHER" id="PTHR38788">
    <property type="entry name" value="CLR5 DOMAIN-CONTAINING PROTEIN"/>
    <property type="match status" value="1"/>
</dbReference>
<dbReference type="AlphaFoldDB" id="A0A292PY28"/>